<feature type="domain" description="NADP-dependent oxidoreductase" evidence="7">
    <location>
        <begin position="16"/>
        <end position="261"/>
    </location>
</feature>
<dbReference type="SUPFAM" id="SSF51430">
    <property type="entry name" value="NAD(P)-linked oxidoreductase"/>
    <property type="match status" value="1"/>
</dbReference>
<dbReference type="RefSeq" id="WP_131599102.1">
    <property type="nucleotide sequence ID" value="NZ_PSZO01000011.1"/>
</dbReference>
<dbReference type="InterPro" id="IPR036812">
    <property type="entry name" value="NAD(P)_OxRdtase_dom_sf"/>
</dbReference>
<gene>
    <name evidence="8" type="ORF">C4B24_02725</name>
</gene>
<dbReference type="PROSITE" id="PS00062">
    <property type="entry name" value="ALDOKETO_REDUCTASE_2"/>
    <property type="match status" value="1"/>
</dbReference>
<organism evidence="8 9">
    <name type="scientific">Mycoplasma marinum</name>
    <dbReference type="NCBI Taxonomy" id="1937190"/>
    <lineage>
        <taxon>Bacteria</taxon>
        <taxon>Bacillati</taxon>
        <taxon>Mycoplasmatota</taxon>
        <taxon>Mollicutes</taxon>
        <taxon>Mycoplasmataceae</taxon>
        <taxon>Mycoplasma</taxon>
    </lineage>
</organism>
<dbReference type="InterPro" id="IPR023210">
    <property type="entry name" value="NADP_OxRdtase_dom"/>
</dbReference>
<dbReference type="PANTHER" id="PTHR43827">
    <property type="entry name" value="2,5-DIKETO-D-GLUCONIC ACID REDUCTASE"/>
    <property type="match status" value="1"/>
</dbReference>
<comment type="caution">
    <text evidence="8">The sequence shown here is derived from an EMBL/GenBank/DDBJ whole genome shotgun (WGS) entry which is preliminary data.</text>
</comment>
<evidence type="ECO:0000259" key="7">
    <source>
        <dbReference type="Pfam" id="PF00248"/>
    </source>
</evidence>
<evidence type="ECO:0000256" key="5">
    <source>
        <dbReference type="PIRSR" id="PIRSR000097-2"/>
    </source>
</evidence>
<dbReference type="InterPro" id="IPR020471">
    <property type="entry name" value="AKR"/>
</dbReference>
<keyword evidence="2" id="KW-0521">NADP</keyword>
<evidence type="ECO:0000256" key="3">
    <source>
        <dbReference type="ARBA" id="ARBA00023002"/>
    </source>
</evidence>
<dbReference type="PIRSF" id="PIRSF000097">
    <property type="entry name" value="AKR"/>
    <property type="match status" value="1"/>
</dbReference>
<dbReference type="PANTHER" id="PTHR43827:SF3">
    <property type="entry name" value="NADP-DEPENDENT OXIDOREDUCTASE DOMAIN-CONTAINING PROTEIN"/>
    <property type="match status" value="1"/>
</dbReference>
<proteinExistence type="inferred from homology"/>
<reference evidence="8 9" key="1">
    <citation type="submission" date="2018-02" db="EMBL/GenBank/DDBJ databases">
        <title>Mycoplasma marinum and Mycoplasma todarodis sp. nov., moderately halophilic and psychrotolerant mycoplasmas isolated from cephalopods.</title>
        <authorList>
            <person name="Viver T."/>
        </authorList>
    </citation>
    <scope>NUCLEOTIDE SEQUENCE [LARGE SCALE GENOMIC DNA]</scope>
    <source>
        <strain evidence="8 9">PE</strain>
    </source>
</reference>
<dbReference type="GO" id="GO:0016616">
    <property type="term" value="F:oxidoreductase activity, acting on the CH-OH group of donors, NAD or NADP as acceptor"/>
    <property type="evidence" value="ECO:0007669"/>
    <property type="project" value="UniProtKB-ARBA"/>
</dbReference>
<dbReference type="Gene3D" id="3.20.20.100">
    <property type="entry name" value="NADP-dependent oxidoreductase domain"/>
    <property type="match status" value="1"/>
</dbReference>
<dbReference type="Proteomes" id="UP000294192">
    <property type="component" value="Unassembled WGS sequence"/>
</dbReference>
<name>A0A4R0XKK9_9MOLU</name>
<evidence type="ECO:0000256" key="1">
    <source>
        <dbReference type="ARBA" id="ARBA00007905"/>
    </source>
</evidence>
<keyword evidence="9" id="KW-1185">Reference proteome</keyword>
<dbReference type="EMBL" id="PSZO01000011">
    <property type="protein sequence ID" value="TCG11173.1"/>
    <property type="molecule type" value="Genomic_DNA"/>
</dbReference>
<dbReference type="PRINTS" id="PR00069">
    <property type="entry name" value="ALDKETRDTASE"/>
</dbReference>
<dbReference type="CDD" id="cd19071">
    <property type="entry name" value="AKR_AKR1-5-like"/>
    <property type="match status" value="1"/>
</dbReference>
<evidence type="ECO:0000313" key="8">
    <source>
        <dbReference type="EMBL" id="TCG11173.1"/>
    </source>
</evidence>
<dbReference type="AlphaFoldDB" id="A0A4R0XKK9"/>
<evidence type="ECO:0000256" key="6">
    <source>
        <dbReference type="PIRSR" id="PIRSR000097-3"/>
    </source>
</evidence>
<protein>
    <recommendedName>
        <fullName evidence="7">NADP-dependent oxidoreductase domain-containing protein</fullName>
    </recommendedName>
</protein>
<accession>A0A4R0XKK9</accession>
<dbReference type="Pfam" id="PF00248">
    <property type="entry name" value="Aldo_ket_red"/>
    <property type="match status" value="1"/>
</dbReference>
<dbReference type="InterPro" id="IPR018170">
    <property type="entry name" value="Aldo/ket_reductase_CS"/>
</dbReference>
<evidence type="ECO:0000313" key="9">
    <source>
        <dbReference type="Proteomes" id="UP000294192"/>
    </source>
</evidence>
<feature type="site" description="Lowers pKa of active site Tyr" evidence="6">
    <location>
        <position position="67"/>
    </location>
</feature>
<sequence length="314" mass="36773">MIKKMPELAYGSSRVIEQENMDILIQSALDSGYKHFDTAQNYFNEELLGEALKKSGVAREEYWITTKISIVNLKYHTYESIKHSLKKLQTKYVDAILLHGMSTEEINLRAFKELLRAKEEGLVRHIGVSNFNISQIERIKEETGVYPEYNQIICSVKARLNQLEKFCKDKGIVLMGYSSLKPFYNNLPNPLFTFDSKQREFIEELSKKYNTSPAMILLAYSKQNGYIILARSSSPQRTKDNFKILEFEISQDDLKKLDKMNTYNDENFEEENKPFLAKEMFEESVYKVGARISEESDNKYREYVYKKLWKKGII</sequence>
<evidence type="ECO:0000256" key="4">
    <source>
        <dbReference type="PIRSR" id="PIRSR000097-1"/>
    </source>
</evidence>
<comment type="similarity">
    <text evidence="1">Belongs to the aldo/keto reductase family.</text>
</comment>
<feature type="binding site" evidence="5">
    <location>
        <position position="99"/>
    </location>
    <ligand>
        <name>substrate</name>
    </ligand>
</feature>
<dbReference type="OrthoDB" id="389591at2"/>
<feature type="active site" description="Proton donor" evidence="4">
    <location>
        <position position="42"/>
    </location>
</feature>
<keyword evidence="3" id="KW-0560">Oxidoreductase</keyword>
<evidence type="ECO:0000256" key="2">
    <source>
        <dbReference type="ARBA" id="ARBA00022857"/>
    </source>
</evidence>